<dbReference type="EMBL" id="CP000051">
    <property type="protein sequence ID" value="AAX50603.1"/>
    <property type="molecule type" value="Genomic_DNA"/>
</dbReference>
<sequence>MRLGMQWYKDSVTSACSKQPVEVLSLEQMRRTLSWEEVFAKVPRLPRGWFELVGLSQADRIELFRDFWFSALGVENTDFPGICHFFPL</sequence>
<dbReference type="HOGENOM" id="CLU_192783_0_0_0"/>
<gene>
    <name evidence="1" type="ordered locus">CTA_0368</name>
</gene>
<reference evidence="1 2" key="1">
    <citation type="journal article" date="2005" name="Infect. Immun.">
        <title>Comparative genomic analysis of Chlamydia trachomatis oculotropic and genitotropic strains.</title>
        <authorList>
            <person name="Carlson J.H."/>
            <person name="Porcella S.F."/>
            <person name="McClarty G."/>
            <person name="Caldwell H.D."/>
        </authorList>
    </citation>
    <scope>NUCLEOTIDE SEQUENCE [LARGE SCALE GENOMIC DNA]</scope>
    <source>
        <strain evidence="2">ATCC VR-571B / DSM 19440 / HAR-13</strain>
    </source>
</reference>
<dbReference type="Proteomes" id="UP000002532">
    <property type="component" value="Chromosome"/>
</dbReference>
<name>A0A0H2X206_CHLTA</name>
<evidence type="ECO:0000313" key="2">
    <source>
        <dbReference type="Proteomes" id="UP000002532"/>
    </source>
</evidence>
<dbReference type="AlphaFoldDB" id="A0A0H2X206"/>
<dbReference type="KEGG" id="cta:CTA_0368"/>
<protein>
    <submittedName>
        <fullName evidence="1">Hypothetical cytosolic protein</fullName>
    </submittedName>
</protein>
<keyword evidence="2" id="KW-1185">Reference proteome</keyword>
<evidence type="ECO:0000313" key="1">
    <source>
        <dbReference type="EMBL" id="AAX50603.1"/>
    </source>
</evidence>
<accession>A0A0H2X206</accession>
<proteinExistence type="predicted"/>
<organism evidence="1 2">
    <name type="scientific">Chlamydia trachomatis serovar A (strain ATCC VR-571B / DSM 19440 / HAR-13)</name>
    <dbReference type="NCBI Taxonomy" id="315277"/>
    <lineage>
        <taxon>Bacteria</taxon>
        <taxon>Pseudomonadati</taxon>
        <taxon>Chlamydiota</taxon>
        <taxon>Chlamydiia</taxon>
        <taxon>Chlamydiales</taxon>
        <taxon>Chlamydiaceae</taxon>
        <taxon>Chlamydia/Chlamydophila group</taxon>
        <taxon>Chlamydia</taxon>
    </lineage>
</organism>